<gene>
    <name evidence="1" type="ORF">JOF48_000842</name>
</gene>
<name>A0ABS4YTB4_9MICC</name>
<sequence length="322" mass="35578">MTLTSHLSDKQSAVRQFIQACAPELALAGTAGRDGKAMAEFFGFDELTAREARLSIPEAVEDRKSHAIVAGIALDYRLRMDLPGFDFANTAGQKGLDILAKDMTVVPRGKHIHKVLEMALGFAYNTLKEKNPHRMSVARASVALAWCESIMRVGPELALSGNLGRQIRRAKDAVDLMMGIDESLLFDIELMRDGATPLIDQWNQEIAAGERYVPNPRFLGSAAVGGADADWTIGDLLVDLKTTEKVTNPWLRETLFQLLGYTLLDVDDSLGIRRVGILLPRQPFFAVWSVDELLNRDAADALPELRDEFADLLSDMLTRQLV</sequence>
<dbReference type="RefSeq" id="WP_209677577.1">
    <property type="nucleotide sequence ID" value="NZ_JAGIOI010000001.1"/>
</dbReference>
<proteinExistence type="predicted"/>
<evidence type="ECO:0000313" key="2">
    <source>
        <dbReference type="Proteomes" id="UP000711614"/>
    </source>
</evidence>
<keyword evidence="2" id="KW-1185">Reference proteome</keyword>
<accession>A0ABS4YTB4</accession>
<organism evidence="1 2">
    <name type="scientific">Arthrobacter stackebrandtii</name>
    <dbReference type="NCBI Taxonomy" id="272161"/>
    <lineage>
        <taxon>Bacteria</taxon>
        <taxon>Bacillati</taxon>
        <taxon>Actinomycetota</taxon>
        <taxon>Actinomycetes</taxon>
        <taxon>Micrococcales</taxon>
        <taxon>Micrococcaceae</taxon>
        <taxon>Arthrobacter</taxon>
    </lineage>
</organism>
<dbReference type="Proteomes" id="UP000711614">
    <property type="component" value="Unassembled WGS sequence"/>
</dbReference>
<dbReference type="EMBL" id="JAGIOI010000001">
    <property type="protein sequence ID" value="MBP2412043.1"/>
    <property type="molecule type" value="Genomic_DNA"/>
</dbReference>
<evidence type="ECO:0000313" key="1">
    <source>
        <dbReference type="EMBL" id="MBP2412043.1"/>
    </source>
</evidence>
<reference evidence="1 2" key="1">
    <citation type="submission" date="2021-03" db="EMBL/GenBank/DDBJ databases">
        <title>Sequencing the genomes of 1000 actinobacteria strains.</title>
        <authorList>
            <person name="Klenk H.-P."/>
        </authorList>
    </citation>
    <scope>NUCLEOTIDE SEQUENCE [LARGE SCALE GENOMIC DNA]</scope>
    <source>
        <strain evidence="1 2">DSM 16005</strain>
    </source>
</reference>
<protein>
    <submittedName>
        <fullName evidence="1">Uncharacterized protein</fullName>
    </submittedName>
</protein>
<comment type="caution">
    <text evidence="1">The sequence shown here is derived from an EMBL/GenBank/DDBJ whole genome shotgun (WGS) entry which is preliminary data.</text>
</comment>